<comment type="caution">
    <text evidence="2">The sequence shown here is derived from an EMBL/GenBank/DDBJ whole genome shotgun (WGS) entry which is preliminary data.</text>
</comment>
<feature type="compositionally biased region" description="Basic and acidic residues" evidence="1">
    <location>
        <begin position="1"/>
        <end position="11"/>
    </location>
</feature>
<protein>
    <submittedName>
        <fullName evidence="2">Uncharacterized protein</fullName>
    </submittedName>
</protein>
<feature type="region of interest" description="Disordered" evidence="1">
    <location>
        <begin position="183"/>
        <end position="229"/>
    </location>
</feature>
<keyword evidence="3" id="KW-1185">Reference proteome</keyword>
<feature type="compositionally biased region" description="Polar residues" evidence="1">
    <location>
        <begin position="50"/>
        <end position="75"/>
    </location>
</feature>
<name>A0ABU7E173_9TELE</name>
<feature type="compositionally biased region" description="Basic and acidic residues" evidence="1">
    <location>
        <begin position="202"/>
        <end position="221"/>
    </location>
</feature>
<evidence type="ECO:0000313" key="3">
    <source>
        <dbReference type="Proteomes" id="UP001352852"/>
    </source>
</evidence>
<gene>
    <name evidence="2" type="ORF">CHARACLAT_017082</name>
</gene>
<dbReference type="Proteomes" id="UP001352852">
    <property type="component" value="Unassembled WGS sequence"/>
</dbReference>
<sequence>MHRGGKTEKKGAAAQEKQAGDEEDEAGVSEMVGSTEGEGREPTLSDLMSILQTHMGQQLEVQARTSPVPEQSSATPEPPEPVELSPTSRYPQAQAEPTRPLSGKGSAHLRSIMMRAIRSCMLVLKICMGSGSSQKVWIREHNPPSAVKAAELAEVFMAARRKGQPWSYNTYTLAMEGPKSAQMYHQGPASADKTPVGGNQLADERTTEENERACPVKHDGNPAEAEVLV</sequence>
<dbReference type="EMBL" id="JAHUTJ010042403">
    <property type="protein sequence ID" value="MED6281027.1"/>
    <property type="molecule type" value="Genomic_DNA"/>
</dbReference>
<feature type="region of interest" description="Disordered" evidence="1">
    <location>
        <begin position="1"/>
        <end position="106"/>
    </location>
</feature>
<organism evidence="2 3">
    <name type="scientific">Characodon lateralis</name>
    <dbReference type="NCBI Taxonomy" id="208331"/>
    <lineage>
        <taxon>Eukaryota</taxon>
        <taxon>Metazoa</taxon>
        <taxon>Chordata</taxon>
        <taxon>Craniata</taxon>
        <taxon>Vertebrata</taxon>
        <taxon>Euteleostomi</taxon>
        <taxon>Actinopterygii</taxon>
        <taxon>Neopterygii</taxon>
        <taxon>Teleostei</taxon>
        <taxon>Neoteleostei</taxon>
        <taxon>Acanthomorphata</taxon>
        <taxon>Ovalentaria</taxon>
        <taxon>Atherinomorphae</taxon>
        <taxon>Cyprinodontiformes</taxon>
        <taxon>Goodeidae</taxon>
        <taxon>Characodon</taxon>
    </lineage>
</organism>
<evidence type="ECO:0000256" key="1">
    <source>
        <dbReference type="SAM" id="MobiDB-lite"/>
    </source>
</evidence>
<accession>A0ABU7E173</accession>
<evidence type="ECO:0000313" key="2">
    <source>
        <dbReference type="EMBL" id="MED6281027.1"/>
    </source>
</evidence>
<proteinExistence type="predicted"/>
<reference evidence="2 3" key="1">
    <citation type="submission" date="2021-06" db="EMBL/GenBank/DDBJ databases">
        <authorList>
            <person name="Palmer J.M."/>
        </authorList>
    </citation>
    <scope>NUCLEOTIDE SEQUENCE [LARGE SCALE GENOMIC DNA]</scope>
    <source>
        <strain evidence="2 3">CL_MEX2019</strain>
        <tissue evidence="2">Muscle</tissue>
    </source>
</reference>